<gene>
    <name evidence="4" type="ORF">DFA_03689</name>
</gene>
<dbReference type="InterPro" id="IPR035979">
    <property type="entry name" value="RBD_domain_sf"/>
</dbReference>
<dbReference type="SUPFAM" id="SSF54928">
    <property type="entry name" value="RNA-binding domain, RBD"/>
    <property type="match status" value="1"/>
</dbReference>
<dbReference type="SMART" id="SM00360">
    <property type="entry name" value="RRM"/>
    <property type="match status" value="1"/>
</dbReference>
<proteinExistence type="predicted"/>
<dbReference type="PANTHER" id="PTHR48037:SF1">
    <property type="entry name" value="RRM DOMAIN-CONTAINING PROTEIN"/>
    <property type="match status" value="1"/>
</dbReference>
<feature type="domain" description="RRM" evidence="3">
    <location>
        <begin position="11"/>
        <end position="89"/>
    </location>
</feature>
<accession>F4Q1Q2</accession>
<keyword evidence="1 2" id="KW-0694">RNA-binding</keyword>
<dbReference type="OMA" id="YKPVWID"/>
<dbReference type="GeneID" id="14870402"/>
<dbReference type="Pfam" id="PF00076">
    <property type="entry name" value="RRM_1"/>
    <property type="match status" value="1"/>
</dbReference>
<dbReference type="InterPro" id="IPR000504">
    <property type="entry name" value="RRM_dom"/>
</dbReference>
<reference evidence="5" key="1">
    <citation type="journal article" date="2011" name="Genome Res.">
        <title>Phylogeny-wide analysis of social amoeba genomes highlights ancient origins for complex intercellular communication.</title>
        <authorList>
            <person name="Heidel A.J."/>
            <person name="Lawal H.M."/>
            <person name="Felder M."/>
            <person name="Schilde C."/>
            <person name="Helps N.R."/>
            <person name="Tunggal B."/>
            <person name="Rivero F."/>
            <person name="John U."/>
            <person name="Schleicher M."/>
            <person name="Eichinger L."/>
            <person name="Platzer M."/>
            <person name="Noegel A.A."/>
            <person name="Schaap P."/>
            <person name="Gloeckner G."/>
        </authorList>
    </citation>
    <scope>NUCLEOTIDE SEQUENCE [LARGE SCALE GENOMIC DNA]</scope>
    <source>
        <strain evidence="5">SH3</strain>
    </source>
</reference>
<dbReference type="GO" id="GO:0003723">
    <property type="term" value="F:RNA binding"/>
    <property type="evidence" value="ECO:0007669"/>
    <property type="project" value="UniProtKB-UniRule"/>
</dbReference>
<name>F4Q1Q2_CACFS</name>
<dbReference type="CDD" id="cd12347">
    <property type="entry name" value="RRM_PPIE"/>
    <property type="match status" value="1"/>
</dbReference>
<dbReference type="RefSeq" id="XP_004357025.1">
    <property type="nucleotide sequence ID" value="XM_004356970.1"/>
</dbReference>
<organism evidence="4 5">
    <name type="scientific">Cavenderia fasciculata</name>
    <name type="common">Slime mold</name>
    <name type="synonym">Dictyostelium fasciculatum</name>
    <dbReference type="NCBI Taxonomy" id="261658"/>
    <lineage>
        <taxon>Eukaryota</taxon>
        <taxon>Amoebozoa</taxon>
        <taxon>Evosea</taxon>
        <taxon>Eumycetozoa</taxon>
        <taxon>Dictyostelia</taxon>
        <taxon>Acytosteliales</taxon>
        <taxon>Cavenderiaceae</taxon>
        <taxon>Cavenderia</taxon>
    </lineage>
</organism>
<dbReference type="OrthoDB" id="193499at2759"/>
<sequence length="128" mass="14592">MDTTNNVNKKKTIYVGGLEESVTVDIITAAFIPFGDIVDIILPNDHKNHRNKGYCFVEYESSEDAADAVDNMNESELYGKTLKCVIAKPNTIDKNKSLWSNEKYLTEQNDELDKQKEFIEEKLKEVAQ</sequence>
<dbReference type="STRING" id="1054147.F4Q1Q2"/>
<evidence type="ECO:0000313" key="4">
    <source>
        <dbReference type="EMBL" id="EGG18202.1"/>
    </source>
</evidence>
<dbReference type="PROSITE" id="PS50102">
    <property type="entry name" value="RRM"/>
    <property type="match status" value="1"/>
</dbReference>
<evidence type="ECO:0000313" key="5">
    <source>
        <dbReference type="Proteomes" id="UP000007797"/>
    </source>
</evidence>
<keyword evidence="5" id="KW-1185">Reference proteome</keyword>
<evidence type="ECO:0000259" key="3">
    <source>
        <dbReference type="PROSITE" id="PS50102"/>
    </source>
</evidence>
<dbReference type="Gene3D" id="3.30.70.330">
    <property type="match status" value="1"/>
</dbReference>
<evidence type="ECO:0000256" key="1">
    <source>
        <dbReference type="ARBA" id="ARBA00022884"/>
    </source>
</evidence>
<dbReference type="SMART" id="SM00361">
    <property type="entry name" value="RRM_1"/>
    <property type="match status" value="1"/>
</dbReference>
<dbReference type="AlphaFoldDB" id="F4Q1Q2"/>
<dbReference type="Proteomes" id="UP000007797">
    <property type="component" value="Unassembled WGS sequence"/>
</dbReference>
<dbReference type="EMBL" id="GL883018">
    <property type="protein sequence ID" value="EGG18202.1"/>
    <property type="molecule type" value="Genomic_DNA"/>
</dbReference>
<dbReference type="InterPro" id="IPR034168">
    <property type="entry name" value="PPIE_RRM"/>
</dbReference>
<evidence type="ECO:0000256" key="2">
    <source>
        <dbReference type="PROSITE-ProRule" id="PRU00176"/>
    </source>
</evidence>
<dbReference type="KEGG" id="dfa:DFA_03689"/>
<dbReference type="InterPro" id="IPR003954">
    <property type="entry name" value="RRM_euk-type"/>
</dbReference>
<dbReference type="InterPro" id="IPR012677">
    <property type="entry name" value="Nucleotide-bd_a/b_plait_sf"/>
</dbReference>
<dbReference type="PANTHER" id="PTHR48037">
    <property type="entry name" value="ATPASE E1"/>
    <property type="match status" value="1"/>
</dbReference>
<protein>
    <recommendedName>
        <fullName evidence="3">RRM domain-containing protein</fullName>
    </recommendedName>
</protein>